<dbReference type="InterPro" id="IPR005302">
    <property type="entry name" value="MoCF_Sase_C"/>
</dbReference>
<proteinExistence type="predicted"/>
<dbReference type="InterPro" id="IPR011037">
    <property type="entry name" value="Pyrv_Knase-like_insert_dom_sf"/>
</dbReference>
<evidence type="ECO:0000259" key="1">
    <source>
        <dbReference type="PROSITE" id="PS51340"/>
    </source>
</evidence>
<protein>
    <submittedName>
        <fullName evidence="2">MOSC domain-containing protein YiiM</fullName>
    </submittedName>
</protein>
<dbReference type="GO" id="GO:0003824">
    <property type="term" value="F:catalytic activity"/>
    <property type="evidence" value="ECO:0007669"/>
    <property type="project" value="InterPro"/>
</dbReference>
<dbReference type="eggNOG" id="COG2258">
    <property type="taxonomic scope" value="Bacteria"/>
</dbReference>
<dbReference type="PROSITE" id="PS51340">
    <property type="entry name" value="MOSC"/>
    <property type="match status" value="1"/>
</dbReference>
<dbReference type="PANTHER" id="PTHR30212:SF2">
    <property type="entry name" value="PROTEIN YIIM"/>
    <property type="match status" value="1"/>
</dbReference>
<evidence type="ECO:0000313" key="2">
    <source>
        <dbReference type="EMBL" id="SDF22678.1"/>
    </source>
</evidence>
<name>A0A1G7JCP5_9FLAO</name>
<dbReference type="Gene3D" id="2.40.33.20">
    <property type="entry name" value="PK beta-barrel domain-like"/>
    <property type="match status" value="1"/>
</dbReference>
<evidence type="ECO:0000313" key="3">
    <source>
        <dbReference type="Proteomes" id="UP000182114"/>
    </source>
</evidence>
<sequence length="213" mass="24432">MKVISTNLGKSTTILWNGKEEQTGIYKYPTSEAIQLLNEDVANDTVIDRKHHGGVHKACYLYSADQYPYWKNHYPDLEWNWGMFGENLTIEGLDESKLRIGSTYKLGSALVQITQPREPCYKLGIRFNDSKIIKKFVAHNYPGTYIKVLETGTVTTGDEMILISQSENSLTINQYNQFLFAKTKDPEVIQLILSNDALPEYKKERLRNSLKTQ</sequence>
<dbReference type="Proteomes" id="UP000182114">
    <property type="component" value="Unassembled WGS sequence"/>
</dbReference>
<dbReference type="InterPro" id="IPR052353">
    <property type="entry name" value="Benzoxazolinone_Detox_Enz"/>
</dbReference>
<dbReference type="GO" id="GO:0030151">
    <property type="term" value="F:molybdenum ion binding"/>
    <property type="evidence" value="ECO:0007669"/>
    <property type="project" value="InterPro"/>
</dbReference>
<dbReference type="EMBL" id="FNBD01000009">
    <property type="protein sequence ID" value="SDF22678.1"/>
    <property type="molecule type" value="Genomic_DNA"/>
</dbReference>
<feature type="domain" description="MOSC" evidence="1">
    <location>
        <begin position="28"/>
        <end position="163"/>
    </location>
</feature>
<dbReference type="AlphaFoldDB" id="A0A1G7JCP5"/>
<dbReference type="PANTHER" id="PTHR30212">
    <property type="entry name" value="PROTEIN YIIM"/>
    <property type="match status" value="1"/>
</dbReference>
<dbReference type="GO" id="GO:0030170">
    <property type="term" value="F:pyridoxal phosphate binding"/>
    <property type="evidence" value="ECO:0007669"/>
    <property type="project" value="InterPro"/>
</dbReference>
<organism evidence="2 3">
    <name type="scientific">Cellulophaga baltica</name>
    <dbReference type="NCBI Taxonomy" id="76594"/>
    <lineage>
        <taxon>Bacteria</taxon>
        <taxon>Pseudomonadati</taxon>
        <taxon>Bacteroidota</taxon>
        <taxon>Flavobacteriia</taxon>
        <taxon>Flavobacteriales</taxon>
        <taxon>Flavobacteriaceae</taxon>
        <taxon>Cellulophaga</taxon>
    </lineage>
</organism>
<accession>A0A1G7JCP5</accession>
<keyword evidence="3" id="KW-1185">Reference proteome</keyword>
<dbReference type="RefSeq" id="WP_074538920.1">
    <property type="nucleotide sequence ID" value="NZ_FNBD01000009.1"/>
</dbReference>
<gene>
    <name evidence="2" type="ORF">SAMN04487992_10921</name>
</gene>
<dbReference type="Pfam" id="PF03473">
    <property type="entry name" value="MOSC"/>
    <property type="match status" value="1"/>
</dbReference>
<dbReference type="SUPFAM" id="SSF50800">
    <property type="entry name" value="PK beta-barrel domain-like"/>
    <property type="match status" value="1"/>
</dbReference>
<reference evidence="3" key="1">
    <citation type="submission" date="2016-10" db="EMBL/GenBank/DDBJ databases">
        <authorList>
            <person name="Varghese N."/>
            <person name="Submissions S."/>
        </authorList>
    </citation>
    <scope>NUCLEOTIDE SEQUENCE [LARGE SCALE GENOMIC DNA]</scope>
    <source>
        <strain evidence="3">DSM 24729</strain>
    </source>
</reference>